<evidence type="ECO:0000256" key="2">
    <source>
        <dbReference type="ARBA" id="ARBA00022448"/>
    </source>
</evidence>
<comment type="subcellular location">
    <subcellularLocation>
        <location evidence="1">Membrane</location>
        <topology evidence="1">Multi-pass membrane protein</topology>
    </subcellularLocation>
</comment>
<name>A0A168AY44_9EURO</name>
<feature type="transmembrane region" description="Helical" evidence="6">
    <location>
        <begin position="353"/>
        <end position="374"/>
    </location>
</feature>
<dbReference type="OrthoDB" id="6730379at2759"/>
<gene>
    <name evidence="8" type="ORF">AAP_01807</name>
</gene>
<dbReference type="Pfam" id="PF07690">
    <property type="entry name" value="MFS_1"/>
    <property type="match status" value="1"/>
</dbReference>
<dbReference type="InterPro" id="IPR036259">
    <property type="entry name" value="MFS_trans_sf"/>
</dbReference>
<keyword evidence="9" id="KW-1185">Reference proteome</keyword>
<evidence type="ECO:0000256" key="3">
    <source>
        <dbReference type="ARBA" id="ARBA00022692"/>
    </source>
</evidence>
<dbReference type="Proteomes" id="UP000242877">
    <property type="component" value="Unassembled WGS sequence"/>
</dbReference>
<keyword evidence="4 6" id="KW-1133">Transmembrane helix</keyword>
<keyword evidence="3 6" id="KW-0812">Transmembrane</keyword>
<dbReference type="PANTHER" id="PTHR43791:SF41">
    <property type="entry name" value="MAJOR FACILITATOR SUPERFAMILY (MFS) PROFILE DOMAIN-CONTAINING PROTEIN"/>
    <property type="match status" value="1"/>
</dbReference>
<protein>
    <submittedName>
        <fullName evidence="8">Major facilitator superfamily domain, general substrate transporter</fullName>
    </submittedName>
</protein>
<feature type="transmembrane region" description="Helical" evidence="6">
    <location>
        <begin position="157"/>
        <end position="177"/>
    </location>
</feature>
<feature type="transmembrane region" description="Helical" evidence="6">
    <location>
        <begin position="325"/>
        <end position="346"/>
    </location>
</feature>
<dbReference type="InterPro" id="IPR011701">
    <property type="entry name" value="MFS"/>
</dbReference>
<dbReference type="Gene3D" id="1.20.1250.20">
    <property type="entry name" value="MFS general substrate transporter like domains"/>
    <property type="match status" value="2"/>
</dbReference>
<dbReference type="GO" id="GO:0016020">
    <property type="term" value="C:membrane"/>
    <property type="evidence" value="ECO:0007669"/>
    <property type="project" value="UniProtKB-SubCell"/>
</dbReference>
<evidence type="ECO:0000313" key="8">
    <source>
        <dbReference type="EMBL" id="KZZ94507.1"/>
    </source>
</evidence>
<dbReference type="VEuPathDB" id="FungiDB:AAP_01807"/>
<comment type="caution">
    <text evidence="8">The sequence shown here is derived from an EMBL/GenBank/DDBJ whole genome shotgun (WGS) entry which is preliminary data.</text>
</comment>
<dbReference type="AlphaFoldDB" id="A0A168AY44"/>
<dbReference type="GO" id="GO:0022857">
    <property type="term" value="F:transmembrane transporter activity"/>
    <property type="evidence" value="ECO:0007669"/>
    <property type="project" value="InterPro"/>
</dbReference>
<proteinExistence type="predicted"/>
<feature type="transmembrane region" description="Helical" evidence="6">
    <location>
        <begin position="189"/>
        <end position="206"/>
    </location>
</feature>
<sequence>MDHIQNDKISAVQQDVELADHVKRDSRDLDAAAQFLADHDNEQPLSPQEEKKVLRKVDFILLPMLLITATLGATDKVAISTAAIYGLKQDLHLVGQQYSWAGSILSLGALAGMMPSSYMAQLLPTAKWICCCSIAWSAFALLMPVSRNFSGIMALRFFMGCAEAVIVPAITLIIAAFYKKTEQPHRNAIVFAAISSVVNGFLAWIVGHISKNAPLSIWQYLFFITGTLSMIWSIIAFIFLPATPMDAVFLSNREKVHLIRRLAENRTGVTNKQWKWDQVWEAVIDPKTWLLFLFNIAINIPNGGLTTFSSIIINNLGFDALQSSLLNMPTGICSTLSAFVFSWIAARWENRRCLVTIFACLIPIIGAVICYTLPRENIGGQMVGLYFLYTYFGPYVIGISMGQANTAGQTKKNVQYAILYIGYAVGNLIGPQTFRANQAPAYTGGFISMLICYCACVGLISIYWFLAVYLNHRQSKQMQESGERNDGEAEEADDAFTDLTDFQRKNFRYTT</sequence>
<feature type="transmembrane region" description="Helical" evidence="6">
    <location>
        <begin position="416"/>
        <end position="434"/>
    </location>
</feature>
<feature type="transmembrane region" description="Helical" evidence="6">
    <location>
        <begin position="218"/>
        <end position="240"/>
    </location>
</feature>
<dbReference type="PROSITE" id="PS50850">
    <property type="entry name" value="MFS"/>
    <property type="match status" value="1"/>
</dbReference>
<evidence type="ECO:0000256" key="1">
    <source>
        <dbReference type="ARBA" id="ARBA00004141"/>
    </source>
</evidence>
<feature type="transmembrane region" description="Helical" evidence="6">
    <location>
        <begin position="126"/>
        <end position="145"/>
    </location>
</feature>
<evidence type="ECO:0000256" key="4">
    <source>
        <dbReference type="ARBA" id="ARBA00022989"/>
    </source>
</evidence>
<evidence type="ECO:0000259" key="7">
    <source>
        <dbReference type="PROSITE" id="PS50850"/>
    </source>
</evidence>
<keyword evidence="2" id="KW-0813">Transport</keyword>
<feature type="transmembrane region" description="Helical" evidence="6">
    <location>
        <begin position="59"/>
        <end position="85"/>
    </location>
</feature>
<feature type="transmembrane region" description="Helical" evidence="6">
    <location>
        <begin position="97"/>
        <end position="114"/>
    </location>
</feature>
<reference evidence="8 9" key="1">
    <citation type="journal article" date="2016" name="Genome Biol. Evol.">
        <title>Divergent and convergent evolution of fungal pathogenicity.</title>
        <authorList>
            <person name="Shang Y."/>
            <person name="Xiao G."/>
            <person name="Zheng P."/>
            <person name="Cen K."/>
            <person name="Zhan S."/>
            <person name="Wang C."/>
        </authorList>
    </citation>
    <scope>NUCLEOTIDE SEQUENCE [LARGE SCALE GENOMIC DNA]</scope>
    <source>
        <strain evidence="8 9">ARSEF 7405</strain>
    </source>
</reference>
<accession>A0A168AY44</accession>
<keyword evidence="5 6" id="KW-0472">Membrane</keyword>
<organism evidence="8 9">
    <name type="scientific">Ascosphaera apis ARSEF 7405</name>
    <dbReference type="NCBI Taxonomy" id="392613"/>
    <lineage>
        <taxon>Eukaryota</taxon>
        <taxon>Fungi</taxon>
        <taxon>Dikarya</taxon>
        <taxon>Ascomycota</taxon>
        <taxon>Pezizomycotina</taxon>
        <taxon>Eurotiomycetes</taxon>
        <taxon>Eurotiomycetidae</taxon>
        <taxon>Onygenales</taxon>
        <taxon>Ascosphaeraceae</taxon>
        <taxon>Ascosphaera</taxon>
    </lineage>
</organism>
<feature type="transmembrane region" description="Helical" evidence="6">
    <location>
        <begin position="446"/>
        <end position="470"/>
    </location>
</feature>
<feature type="domain" description="Major facilitator superfamily (MFS) profile" evidence="7">
    <location>
        <begin position="61"/>
        <end position="470"/>
    </location>
</feature>
<evidence type="ECO:0000256" key="6">
    <source>
        <dbReference type="SAM" id="Phobius"/>
    </source>
</evidence>
<dbReference type="EMBL" id="AZGZ01000006">
    <property type="protein sequence ID" value="KZZ94507.1"/>
    <property type="molecule type" value="Genomic_DNA"/>
</dbReference>
<evidence type="ECO:0000256" key="5">
    <source>
        <dbReference type="ARBA" id="ARBA00023136"/>
    </source>
</evidence>
<dbReference type="PANTHER" id="PTHR43791">
    <property type="entry name" value="PERMEASE-RELATED"/>
    <property type="match status" value="1"/>
</dbReference>
<feature type="transmembrane region" description="Helical" evidence="6">
    <location>
        <begin position="386"/>
        <end position="404"/>
    </location>
</feature>
<evidence type="ECO:0000313" key="9">
    <source>
        <dbReference type="Proteomes" id="UP000242877"/>
    </source>
</evidence>
<dbReference type="InterPro" id="IPR020846">
    <property type="entry name" value="MFS_dom"/>
</dbReference>
<dbReference type="SUPFAM" id="SSF103473">
    <property type="entry name" value="MFS general substrate transporter"/>
    <property type="match status" value="1"/>
</dbReference>
<feature type="transmembrane region" description="Helical" evidence="6">
    <location>
        <begin position="289"/>
        <end position="313"/>
    </location>
</feature>